<feature type="compositionally biased region" description="Polar residues" evidence="1">
    <location>
        <begin position="34"/>
        <end position="54"/>
    </location>
</feature>
<evidence type="ECO:0000313" key="3">
    <source>
        <dbReference type="Proteomes" id="UP001244207"/>
    </source>
</evidence>
<dbReference type="Proteomes" id="UP001244207">
    <property type="component" value="Unassembled WGS sequence"/>
</dbReference>
<proteinExistence type="predicted"/>
<organism evidence="2 3">
    <name type="scientific">Glomerella acutata</name>
    <name type="common">Colletotrichum acutatum</name>
    <dbReference type="NCBI Taxonomy" id="27357"/>
    <lineage>
        <taxon>Eukaryota</taxon>
        <taxon>Fungi</taxon>
        <taxon>Dikarya</taxon>
        <taxon>Ascomycota</taxon>
        <taxon>Pezizomycotina</taxon>
        <taxon>Sordariomycetes</taxon>
        <taxon>Hypocreomycetidae</taxon>
        <taxon>Glomerellales</taxon>
        <taxon>Glomerellaceae</taxon>
        <taxon>Colletotrichum</taxon>
        <taxon>Colletotrichum acutatum species complex</taxon>
    </lineage>
</organism>
<name>A0AAD8XAE7_GLOAC</name>
<feature type="region of interest" description="Disordered" evidence="1">
    <location>
        <begin position="34"/>
        <end position="66"/>
    </location>
</feature>
<dbReference type="GeneID" id="85385037"/>
<accession>A0AAD8XAE7</accession>
<gene>
    <name evidence="2" type="ORF">BDZ83DRAFT_118763</name>
</gene>
<reference evidence="2" key="1">
    <citation type="submission" date="2021-12" db="EMBL/GenBank/DDBJ databases">
        <title>Comparative genomics, transcriptomics and evolutionary studies reveal genomic signatures of adaptation to plant cell wall in hemibiotrophic fungi.</title>
        <authorList>
            <consortium name="DOE Joint Genome Institute"/>
            <person name="Baroncelli R."/>
            <person name="Diaz J.F."/>
            <person name="Benocci T."/>
            <person name="Peng M."/>
            <person name="Battaglia E."/>
            <person name="Haridas S."/>
            <person name="Andreopoulos W."/>
            <person name="Labutti K."/>
            <person name="Pangilinan J."/>
            <person name="Floch G.L."/>
            <person name="Makela M.R."/>
            <person name="Henrissat B."/>
            <person name="Grigoriev I.V."/>
            <person name="Crouch J.A."/>
            <person name="De Vries R.P."/>
            <person name="Sukno S.A."/>
            <person name="Thon M.R."/>
        </authorList>
    </citation>
    <scope>NUCLEOTIDE SEQUENCE</scope>
    <source>
        <strain evidence="2">CBS 112980</strain>
    </source>
</reference>
<evidence type="ECO:0000256" key="1">
    <source>
        <dbReference type="SAM" id="MobiDB-lite"/>
    </source>
</evidence>
<dbReference type="RefSeq" id="XP_060359066.1">
    <property type="nucleotide sequence ID" value="XM_060501138.1"/>
</dbReference>
<evidence type="ECO:0000313" key="2">
    <source>
        <dbReference type="EMBL" id="KAK1711263.1"/>
    </source>
</evidence>
<sequence length="66" mass="7016">MCTQITTKTSYTGCPETCNTTSTFLAKCSAAISSGTTCPNPTSSTTGKTTSRVQCPQHRDEGYSQR</sequence>
<feature type="compositionally biased region" description="Basic and acidic residues" evidence="1">
    <location>
        <begin position="57"/>
        <end position="66"/>
    </location>
</feature>
<dbReference type="EMBL" id="JAHMHS010000160">
    <property type="protein sequence ID" value="KAK1711263.1"/>
    <property type="molecule type" value="Genomic_DNA"/>
</dbReference>
<protein>
    <submittedName>
        <fullName evidence="2">Uncharacterized protein</fullName>
    </submittedName>
</protein>
<keyword evidence="3" id="KW-1185">Reference proteome</keyword>
<dbReference type="AlphaFoldDB" id="A0AAD8XAE7"/>
<comment type="caution">
    <text evidence="2">The sequence shown here is derived from an EMBL/GenBank/DDBJ whole genome shotgun (WGS) entry which is preliminary data.</text>
</comment>